<protein>
    <submittedName>
        <fullName evidence="8">Chromatin assembly factor 1 subunit a</fullName>
    </submittedName>
</protein>
<evidence type="ECO:0000259" key="7">
    <source>
        <dbReference type="Pfam" id="PF21796"/>
    </source>
</evidence>
<evidence type="ECO:0000259" key="6">
    <source>
        <dbReference type="Pfam" id="PF12253"/>
    </source>
</evidence>
<dbReference type="GO" id="GO:0006334">
    <property type="term" value="P:nucleosome assembly"/>
    <property type="evidence" value="ECO:0007669"/>
    <property type="project" value="TreeGrafter"/>
</dbReference>
<comment type="caution">
    <text evidence="8">The sequence shown here is derived from an EMBL/GenBank/DDBJ whole genome shotgun (WGS) entry which is preliminary data.</text>
</comment>
<organism evidence="8 9">
    <name type="scientific">Botryosphaeria dothidea</name>
    <dbReference type="NCBI Taxonomy" id="55169"/>
    <lineage>
        <taxon>Eukaryota</taxon>
        <taxon>Fungi</taxon>
        <taxon>Dikarya</taxon>
        <taxon>Ascomycota</taxon>
        <taxon>Pezizomycotina</taxon>
        <taxon>Dothideomycetes</taxon>
        <taxon>Dothideomycetes incertae sedis</taxon>
        <taxon>Botryosphaeriales</taxon>
        <taxon>Botryosphaeriaceae</taxon>
        <taxon>Botryosphaeria</taxon>
    </lineage>
</organism>
<evidence type="ECO:0000313" key="8">
    <source>
        <dbReference type="EMBL" id="KAF4303887.1"/>
    </source>
</evidence>
<feature type="region of interest" description="Disordered" evidence="5">
    <location>
        <begin position="1"/>
        <end position="219"/>
    </location>
</feature>
<evidence type="ECO:0000256" key="4">
    <source>
        <dbReference type="ARBA" id="ARBA00023242"/>
    </source>
</evidence>
<feature type="compositionally biased region" description="Low complexity" evidence="5">
    <location>
        <begin position="56"/>
        <end position="86"/>
    </location>
</feature>
<dbReference type="GO" id="GO:0005634">
    <property type="term" value="C:nucleus"/>
    <property type="evidence" value="ECO:0007669"/>
    <property type="project" value="UniProtKB-SubCell"/>
</dbReference>
<feature type="compositionally biased region" description="Basic and acidic residues" evidence="5">
    <location>
        <begin position="97"/>
        <end position="173"/>
    </location>
</feature>
<dbReference type="EMBL" id="WWBZ02000051">
    <property type="protein sequence ID" value="KAF4303887.1"/>
    <property type="molecule type" value="Genomic_DNA"/>
</dbReference>
<feature type="compositionally biased region" description="Low complexity" evidence="5">
    <location>
        <begin position="38"/>
        <end position="48"/>
    </location>
</feature>
<evidence type="ECO:0000256" key="5">
    <source>
        <dbReference type="SAM" id="MobiDB-lite"/>
    </source>
</evidence>
<dbReference type="PANTHER" id="PTHR15272">
    <property type="entry name" value="CHROMATIN ASSEMBLY FACTOR 1 SUBUNIT A CAF-1 SUBUNIT A"/>
    <property type="match status" value="1"/>
</dbReference>
<dbReference type="GO" id="GO:0006281">
    <property type="term" value="P:DNA repair"/>
    <property type="evidence" value="ECO:0007669"/>
    <property type="project" value="UniProtKB-KW"/>
</dbReference>
<dbReference type="Pfam" id="PF12253">
    <property type="entry name" value="CAF1A_dimeriz"/>
    <property type="match status" value="1"/>
</dbReference>
<comment type="subcellular location">
    <subcellularLocation>
        <location evidence="1">Nucleus</location>
    </subcellularLocation>
</comment>
<evidence type="ECO:0000256" key="1">
    <source>
        <dbReference type="ARBA" id="ARBA00004123"/>
    </source>
</evidence>
<gene>
    <name evidence="8" type="ORF">GTA08_BOTSDO08302</name>
</gene>
<keyword evidence="9" id="KW-1185">Reference proteome</keyword>
<reference evidence="8" key="1">
    <citation type="submission" date="2020-04" db="EMBL/GenBank/DDBJ databases">
        <title>Genome Assembly and Annotation of Botryosphaeria dothidea sdau 11-99, a Latent Pathogen of Apple Fruit Ring Rot in China.</title>
        <authorList>
            <person name="Yu C."/>
            <person name="Diao Y."/>
            <person name="Lu Q."/>
            <person name="Zhao J."/>
            <person name="Cui S."/>
            <person name="Peng C."/>
            <person name="He B."/>
            <person name="Liu H."/>
        </authorList>
    </citation>
    <scope>NUCLEOTIDE SEQUENCE [LARGE SCALE GENOMIC DNA]</scope>
    <source>
        <strain evidence="8">Sdau11-99</strain>
    </source>
</reference>
<dbReference type="Pfam" id="PF21796">
    <property type="entry name" value="Cac1_C"/>
    <property type="match status" value="1"/>
</dbReference>
<name>A0A8H4IMG1_9PEZI</name>
<keyword evidence="2" id="KW-0227">DNA damage</keyword>
<feature type="region of interest" description="Disordered" evidence="5">
    <location>
        <begin position="395"/>
        <end position="419"/>
    </location>
</feature>
<dbReference type="GO" id="GO:0033186">
    <property type="term" value="C:CAF-1 complex"/>
    <property type="evidence" value="ECO:0007669"/>
    <property type="project" value="TreeGrafter"/>
</dbReference>
<dbReference type="InterPro" id="IPR048800">
    <property type="entry name" value="Cac1-like_C"/>
</dbReference>
<dbReference type="InterPro" id="IPR022043">
    <property type="entry name" value="CAF1A_DD"/>
</dbReference>
<evidence type="ECO:0000313" key="9">
    <source>
        <dbReference type="Proteomes" id="UP000572817"/>
    </source>
</evidence>
<accession>A0A8H4IMG1</accession>
<evidence type="ECO:0000256" key="2">
    <source>
        <dbReference type="ARBA" id="ARBA00022763"/>
    </source>
</evidence>
<evidence type="ECO:0000256" key="3">
    <source>
        <dbReference type="ARBA" id="ARBA00023204"/>
    </source>
</evidence>
<sequence>MAETPQKPASPSRKRPAPDDIDLPDAQATPVKDPPSSPHSSDLSTPKSIASPYDSPLPQSSAPSRSPAPSNSTTTAAVPTTSNSAAGATPAKRRRLTTQEKEQQRLEKEAKAQALAKAREEKRLQKEEENRQKEEQKKAREEAKKAKEEEVRKKNEEKEAKKREKQLEEEKKAKAQPKLNKWFTMNATGGTAELAHRRKSISAEPNEAAVSSVVSTPQKKTRITDYEQTFLPYEKKTHEVLASHTLFWADRSEADREAAITRLNEVATSGSEQAKEQVLHLLEKRDYATLLGVPVAEQGKRGVRYPHVRDIVSRLQGSSDQPVDLTEESSEKKMRELLETLKTIPMKYIHFTEDVRPPYCGTFTKIQSDRESRRLAVNPFSKSLPEANYDYESEYEWDDAEEGEDLDAEDEEDLESEGAEDLEDFLELDDEAAHSKRRLITGDLEPVCSGLHWEDSKGVLRGVNGSTDANAPFSEYRMGILLEPQPTSIDPFSTVYWQTEPSASTSVTRDVLGMMQPPRLPLHARSENGASVNGVRLPTAAGNGSAAPKPPKRTIPEEFMGEFKDAVKGSDLTKLALIEALKKRFPKIPKDAISNTLPLVAARVGPTAAEKRWTLLDT</sequence>
<feature type="domain" description="Chromatin assembly factor 1 subunit A dimerization" evidence="6">
    <location>
        <begin position="347"/>
        <end position="420"/>
    </location>
</feature>
<keyword evidence="3" id="KW-0234">DNA repair</keyword>
<dbReference type="Proteomes" id="UP000572817">
    <property type="component" value="Unassembled WGS sequence"/>
</dbReference>
<dbReference type="PANTHER" id="PTHR15272:SF0">
    <property type="entry name" value="CHROMATIN ASSEMBLY FACTOR 1 SUBUNIT A"/>
    <property type="match status" value="1"/>
</dbReference>
<feature type="domain" description="Chromatin assembly factor 1 subunit Cac1-like C-terminal" evidence="7">
    <location>
        <begin position="561"/>
        <end position="615"/>
    </location>
</feature>
<keyword evidence="4" id="KW-0539">Nucleus</keyword>
<proteinExistence type="predicted"/>
<dbReference type="AlphaFoldDB" id="A0A8H4IMG1"/>
<dbReference type="OrthoDB" id="79480at2759"/>